<dbReference type="EMBL" id="BGZK01000258">
    <property type="protein sequence ID" value="GBP32373.1"/>
    <property type="molecule type" value="Genomic_DNA"/>
</dbReference>
<sequence>MYSSTSRDCELNANALSNEHDFDLLPRPWPSPSPYRRNRRREVISRQNLYTRVSIARPRWDYWRERRPDSGDTIPAPRTP</sequence>
<organism evidence="2 3">
    <name type="scientific">Eumeta variegata</name>
    <name type="common">Bagworm moth</name>
    <name type="synonym">Eumeta japonica</name>
    <dbReference type="NCBI Taxonomy" id="151549"/>
    <lineage>
        <taxon>Eukaryota</taxon>
        <taxon>Metazoa</taxon>
        <taxon>Ecdysozoa</taxon>
        <taxon>Arthropoda</taxon>
        <taxon>Hexapoda</taxon>
        <taxon>Insecta</taxon>
        <taxon>Pterygota</taxon>
        <taxon>Neoptera</taxon>
        <taxon>Endopterygota</taxon>
        <taxon>Lepidoptera</taxon>
        <taxon>Glossata</taxon>
        <taxon>Ditrysia</taxon>
        <taxon>Tineoidea</taxon>
        <taxon>Psychidae</taxon>
        <taxon>Oiketicinae</taxon>
        <taxon>Eumeta</taxon>
    </lineage>
</organism>
<accession>A0A4C1V0U2</accession>
<name>A0A4C1V0U2_EUMVA</name>
<dbReference type="AlphaFoldDB" id="A0A4C1V0U2"/>
<protein>
    <submittedName>
        <fullName evidence="2">Uncharacterized protein</fullName>
    </submittedName>
</protein>
<feature type="region of interest" description="Disordered" evidence="1">
    <location>
        <begin position="21"/>
        <end position="40"/>
    </location>
</feature>
<proteinExistence type="predicted"/>
<comment type="caution">
    <text evidence="2">The sequence shown here is derived from an EMBL/GenBank/DDBJ whole genome shotgun (WGS) entry which is preliminary data.</text>
</comment>
<keyword evidence="3" id="KW-1185">Reference proteome</keyword>
<reference evidence="2 3" key="1">
    <citation type="journal article" date="2019" name="Commun. Biol.">
        <title>The bagworm genome reveals a unique fibroin gene that provides high tensile strength.</title>
        <authorList>
            <person name="Kono N."/>
            <person name="Nakamura H."/>
            <person name="Ohtoshi R."/>
            <person name="Tomita M."/>
            <person name="Numata K."/>
            <person name="Arakawa K."/>
        </authorList>
    </citation>
    <scope>NUCLEOTIDE SEQUENCE [LARGE SCALE GENOMIC DNA]</scope>
</reference>
<evidence type="ECO:0000313" key="3">
    <source>
        <dbReference type="Proteomes" id="UP000299102"/>
    </source>
</evidence>
<gene>
    <name evidence="2" type="ORF">EVAR_25628_1</name>
</gene>
<evidence type="ECO:0000313" key="2">
    <source>
        <dbReference type="EMBL" id="GBP32373.1"/>
    </source>
</evidence>
<evidence type="ECO:0000256" key="1">
    <source>
        <dbReference type="SAM" id="MobiDB-lite"/>
    </source>
</evidence>
<dbReference type="Proteomes" id="UP000299102">
    <property type="component" value="Unassembled WGS sequence"/>
</dbReference>